<accession>A0AAW1JUX2</accession>
<evidence type="ECO:0000313" key="8">
    <source>
        <dbReference type="EMBL" id="KAK9708221.1"/>
    </source>
</evidence>
<proteinExistence type="predicted"/>
<dbReference type="PANTHER" id="PTHR34072">
    <property type="entry name" value="ENZYMATIC POLYPROTEIN-RELATED"/>
    <property type="match status" value="1"/>
</dbReference>
<name>A0AAW1JUX2_POPJA</name>
<dbReference type="GO" id="GO:0003964">
    <property type="term" value="F:RNA-directed DNA polymerase activity"/>
    <property type="evidence" value="ECO:0007669"/>
    <property type="project" value="UniProtKB-KW"/>
</dbReference>
<keyword evidence="9" id="KW-1185">Reference proteome</keyword>
<evidence type="ECO:0000313" key="9">
    <source>
        <dbReference type="Proteomes" id="UP001458880"/>
    </source>
</evidence>
<evidence type="ECO:0000256" key="4">
    <source>
        <dbReference type="ARBA" id="ARBA00022759"/>
    </source>
</evidence>
<keyword evidence="4" id="KW-0255">Endonuclease</keyword>
<feature type="domain" description="Reverse transcriptase RNase H-like" evidence="7">
    <location>
        <begin position="73"/>
        <end position="114"/>
    </location>
</feature>
<keyword evidence="1" id="KW-0808">Transferase</keyword>
<dbReference type="InterPro" id="IPR041373">
    <property type="entry name" value="RT_RNaseH"/>
</dbReference>
<dbReference type="Proteomes" id="UP001458880">
    <property type="component" value="Unassembled WGS sequence"/>
</dbReference>
<keyword evidence="2" id="KW-0548">Nucleotidyltransferase</keyword>
<evidence type="ECO:0000256" key="3">
    <source>
        <dbReference type="ARBA" id="ARBA00022722"/>
    </source>
</evidence>
<evidence type="ECO:0000256" key="2">
    <source>
        <dbReference type="ARBA" id="ARBA00022695"/>
    </source>
</evidence>
<organism evidence="8 9">
    <name type="scientific">Popillia japonica</name>
    <name type="common">Japanese beetle</name>
    <dbReference type="NCBI Taxonomy" id="7064"/>
    <lineage>
        <taxon>Eukaryota</taxon>
        <taxon>Metazoa</taxon>
        <taxon>Ecdysozoa</taxon>
        <taxon>Arthropoda</taxon>
        <taxon>Hexapoda</taxon>
        <taxon>Insecta</taxon>
        <taxon>Pterygota</taxon>
        <taxon>Neoptera</taxon>
        <taxon>Endopterygota</taxon>
        <taxon>Coleoptera</taxon>
        <taxon>Polyphaga</taxon>
        <taxon>Scarabaeiformia</taxon>
        <taxon>Scarabaeidae</taxon>
        <taxon>Rutelinae</taxon>
        <taxon>Popillia</taxon>
    </lineage>
</organism>
<evidence type="ECO:0000256" key="1">
    <source>
        <dbReference type="ARBA" id="ARBA00022679"/>
    </source>
</evidence>
<evidence type="ECO:0000256" key="5">
    <source>
        <dbReference type="ARBA" id="ARBA00022801"/>
    </source>
</evidence>
<dbReference type="GO" id="GO:0004519">
    <property type="term" value="F:endonuclease activity"/>
    <property type="evidence" value="ECO:0007669"/>
    <property type="project" value="UniProtKB-KW"/>
</dbReference>
<dbReference type="AlphaFoldDB" id="A0AAW1JUX2"/>
<dbReference type="InterPro" id="IPR043502">
    <property type="entry name" value="DNA/RNA_pol_sf"/>
</dbReference>
<keyword evidence="5" id="KW-0378">Hydrolase</keyword>
<keyword evidence="6 8" id="KW-0695">RNA-directed DNA polymerase</keyword>
<reference evidence="8 9" key="1">
    <citation type="journal article" date="2024" name="BMC Genomics">
        <title>De novo assembly and annotation of Popillia japonica's genome with initial clues to its potential as an invasive pest.</title>
        <authorList>
            <person name="Cucini C."/>
            <person name="Boschi S."/>
            <person name="Funari R."/>
            <person name="Cardaioli E."/>
            <person name="Iannotti N."/>
            <person name="Marturano G."/>
            <person name="Paoli F."/>
            <person name="Bruttini M."/>
            <person name="Carapelli A."/>
            <person name="Frati F."/>
            <person name="Nardi F."/>
        </authorList>
    </citation>
    <scope>NUCLEOTIDE SEQUENCE [LARGE SCALE GENOMIC DNA]</scope>
    <source>
        <strain evidence="8">DMR45628</strain>
    </source>
</reference>
<gene>
    <name evidence="8" type="ORF">QE152_g27329</name>
</gene>
<dbReference type="GO" id="GO:0016787">
    <property type="term" value="F:hydrolase activity"/>
    <property type="evidence" value="ECO:0007669"/>
    <property type="project" value="UniProtKB-KW"/>
</dbReference>
<evidence type="ECO:0000256" key="6">
    <source>
        <dbReference type="ARBA" id="ARBA00022918"/>
    </source>
</evidence>
<dbReference type="SUPFAM" id="SSF56672">
    <property type="entry name" value="DNA/RNA polymerases"/>
    <property type="match status" value="1"/>
</dbReference>
<dbReference type="EMBL" id="JASPKY010000334">
    <property type="protein sequence ID" value="KAK9708221.1"/>
    <property type="molecule type" value="Genomic_DNA"/>
</dbReference>
<comment type="caution">
    <text evidence="8">The sequence shown here is derived from an EMBL/GenBank/DDBJ whole genome shotgun (WGS) entry which is preliminary data.</text>
</comment>
<protein>
    <submittedName>
        <fullName evidence="8">RNase H-like domain found in reverse transcriptase</fullName>
    </submittedName>
</protein>
<evidence type="ECO:0000259" key="7">
    <source>
        <dbReference type="Pfam" id="PF17917"/>
    </source>
</evidence>
<dbReference type="Pfam" id="PF17917">
    <property type="entry name" value="RT_RNaseH"/>
    <property type="match status" value="1"/>
</dbReference>
<sequence length="211" mass="24695">MENCKGSSIPIDSKLKFGSCVRKDDIAEKPFRELVGCLMYLMTGSRPDTCYSVNHFSKYQDKASVERAQKHWFRVYLLEKKFKIVTDGNSLKTIRKKRDLPPRIARWVLKLHEYQFSIEHRPGNRMLHAAALSRNPNGDARTTEVGSEDILTVRIEDHDWVLTRQLQDKRLVYIPTRNIGKKNPEINDEKQIHHYHLDNNFIFSKVDGELN</sequence>
<keyword evidence="3" id="KW-0540">Nuclease</keyword>